<proteinExistence type="predicted"/>
<keyword evidence="3" id="KW-1185">Reference proteome</keyword>
<dbReference type="HOGENOM" id="CLU_120955_0_0_6"/>
<dbReference type="eggNOG" id="COG3809">
    <property type="taxonomic scope" value="Bacteria"/>
</dbReference>
<sequence>MKCTSCNSGALKPGFLEDLLACHICDNCGGTLIYLQDYLRWLNSEHSLTEVDFDLAVNAEDSKKALLCPKTGRLMLKYRISKNTDHRLDLSPEILAMWLDKGEWELLKREGLATKLNAIFTDPWQRKIRESKARDVFEALYEEEFGKEEYAKLQGIREWLDKQPKQKSMIAYLLAKDPYSANR</sequence>
<dbReference type="InterPro" id="IPR027392">
    <property type="entry name" value="TF_Znf"/>
</dbReference>
<dbReference type="OrthoDB" id="9814037at2"/>
<dbReference type="Pfam" id="PF13453">
    <property type="entry name" value="Zn_ribbon_TFIIB"/>
    <property type="match status" value="1"/>
</dbReference>
<name>Q2SN96_HAHCH</name>
<reference evidence="2 3" key="1">
    <citation type="journal article" date="2005" name="Nucleic Acids Res.">
        <title>Genomic blueprint of Hahella chejuensis, a marine microbe producing an algicidal agent.</title>
        <authorList>
            <person name="Jeong H."/>
            <person name="Yim J.H."/>
            <person name="Lee C."/>
            <person name="Choi S.-H."/>
            <person name="Park Y.K."/>
            <person name="Yoon S.H."/>
            <person name="Hur C.-G."/>
            <person name="Kang H.-Y."/>
            <person name="Kim D."/>
            <person name="Lee H.H."/>
            <person name="Park K.H."/>
            <person name="Park S.-H."/>
            <person name="Park H.-S."/>
            <person name="Lee H.K."/>
            <person name="Oh T.K."/>
            <person name="Kim J.F."/>
        </authorList>
    </citation>
    <scope>NUCLEOTIDE SEQUENCE [LARGE SCALE GENOMIC DNA]</scope>
    <source>
        <strain evidence="2 3">KCTC 2396</strain>
    </source>
</reference>
<dbReference type="KEGG" id="hch:HCH_00993"/>
<dbReference type="RefSeq" id="WP_011394953.1">
    <property type="nucleotide sequence ID" value="NC_007645.1"/>
</dbReference>
<evidence type="ECO:0000259" key="1">
    <source>
        <dbReference type="Pfam" id="PF13453"/>
    </source>
</evidence>
<organism evidence="2 3">
    <name type="scientific">Hahella chejuensis (strain KCTC 2396)</name>
    <dbReference type="NCBI Taxonomy" id="349521"/>
    <lineage>
        <taxon>Bacteria</taxon>
        <taxon>Pseudomonadati</taxon>
        <taxon>Pseudomonadota</taxon>
        <taxon>Gammaproteobacteria</taxon>
        <taxon>Oceanospirillales</taxon>
        <taxon>Hahellaceae</taxon>
        <taxon>Hahella</taxon>
    </lineage>
</organism>
<evidence type="ECO:0000313" key="3">
    <source>
        <dbReference type="Proteomes" id="UP000000238"/>
    </source>
</evidence>
<protein>
    <recommendedName>
        <fullName evidence="1">Transcription factor zinc-finger domain-containing protein</fullName>
    </recommendedName>
</protein>
<dbReference type="Proteomes" id="UP000000238">
    <property type="component" value="Chromosome"/>
</dbReference>
<evidence type="ECO:0000313" key="2">
    <source>
        <dbReference type="EMBL" id="ABC27878.1"/>
    </source>
</evidence>
<dbReference type="EMBL" id="CP000155">
    <property type="protein sequence ID" value="ABC27878.1"/>
    <property type="molecule type" value="Genomic_DNA"/>
</dbReference>
<gene>
    <name evidence="2" type="ordered locus">HCH_00993</name>
</gene>
<dbReference type="STRING" id="349521.HCH_00993"/>
<feature type="domain" description="Transcription factor zinc-finger" evidence="1">
    <location>
        <begin position="2"/>
        <end position="43"/>
    </location>
</feature>
<dbReference type="AlphaFoldDB" id="Q2SN96"/>
<accession>Q2SN96</accession>